<reference evidence="5" key="1">
    <citation type="submission" date="2016-10" db="EMBL/GenBank/DDBJ databases">
        <authorList>
            <person name="Varghese N."/>
            <person name="Submissions S."/>
        </authorList>
    </citation>
    <scope>NUCLEOTIDE SEQUENCE [LARGE SCALE GENOMIC DNA]</scope>
    <source>
        <strain evidence="5">DSM 44654</strain>
    </source>
</reference>
<dbReference type="SUPFAM" id="SSF53720">
    <property type="entry name" value="ALDH-like"/>
    <property type="match status" value="1"/>
</dbReference>
<keyword evidence="5" id="KW-1185">Reference proteome</keyword>
<dbReference type="STRING" id="218821.SAMN05421837_106155"/>
<dbReference type="Pfam" id="PF00171">
    <property type="entry name" value="Aldedh"/>
    <property type="match status" value="1"/>
</dbReference>
<dbReference type="RefSeq" id="WP_208608326.1">
    <property type="nucleotide sequence ID" value="NZ_FNUJ01000006.1"/>
</dbReference>
<comment type="similarity">
    <text evidence="1">Belongs to the aldehyde dehydrogenase family.</text>
</comment>
<evidence type="ECO:0000313" key="4">
    <source>
        <dbReference type="EMBL" id="SEF32277.1"/>
    </source>
</evidence>
<gene>
    <name evidence="4" type="ORF">SAMN05421837_106155</name>
</gene>
<keyword evidence="2" id="KW-0560">Oxidoreductase</keyword>
<dbReference type="PANTHER" id="PTHR42991">
    <property type="entry name" value="ALDEHYDE DEHYDROGENASE"/>
    <property type="match status" value="1"/>
</dbReference>
<feature type="domain" description="Aldehyde dehydrogenase" evidence="3">
    <location>
        <begin position="16"/>
        <end position="467"/>
    </location>
</feature>
<organism evidence="4 5">
    <name type="scientific">Amycolatopsis pretoriensis</name>
    <dbReference type="NCBI Taxonomy" id="218821"/>
    <lineage>
        <taxon>Bacteria</taxon>
        <taxon>Bacillati</taxon>
        <taxon>Actinomycetota</taxon>
        <taxon>Actinomycetes</taxon>
        <taxon>Pseudonocardiales</taxon>
        <taxon>Pseudonocardiaceae</taxon>
        <taxon>Amycolatopsis</taxon>
    </lineage>
</organism>
<dbReference type="EMBL" id="FNUJ01000006">
    <property type="protein sequence ID" value="SEF32277.1"/>
    <property type="molecule type" value="Genomic_DNA"/>
</dbReference>
<dbReference type="InterPro" id="IPR051020">
    <property type="entry name" value="ALDH-related_metabolic_enz"/>
</dbReference>
<dbReference type="InterPro" id="IPR015590">
    <property type="entry name" value="Aldehyde_DH_dom"/>
</dbReference>
<dbReference type="Proteomes" id="UP000198878">
    <property type="component" value="Unassembled WGS sequence"/>
</dbReference>
<dbReference type="Gene3D" id="3.40.309.10">
    <property type="entry name" value="Aldehyde Dehydrogenase, Chain A, domain 2"/>
    <property type="match status" value="1"/>
</dbReference>
<sequence length="482" mass="50434">MSTATRPSGLFVDGDWRAAAGRIPVLDKYSGDVVAEVAEATADDIKDAIGSAHAASGHPLDAGERARVLTGVADLMEAGADRFVDDYVAETGFTTADARNELRRAVSIYRLSAQEAVRIAGEQVPLDATPGSGNRLAFTVRVPVGVVVAIAPFNAPLSTVAHKVGPAIAAGNAVVLKPAEKTPLSALNVVGAFAEAGLPPGFLQLVCAPGSTAGPALLDDDRVRFYTFTGSTAVGRLVSAGAGLARTHLELGSNSVSIVADDARLDDVVRLVATAGFRKAGQVCTSVQRILVVRSRFDELTTALAERVGSLTAGDPRADGTDLGPLIAEPEAERAFSWIERASARVRVGGERHGSVLTPALLGDPAPDSEVLTKEIFAPVVSVVPVHDFDEAITRVNAGPYGLQTGVFTQDLDRAFHAVRSLRVGGVMVNDTSSYHADAMPYGGVKDSGHGVEGPPYAVRDMTDPRIVVLNLRRPEREDFHA</sequence>
<dbReference type="GO" id="GO:0008911">
    <property type="term" value="F:lactaldehyde dehydrogenase (NAD+) activity"/>
    <property type="evidence" value="ECO:0007669"/>
    <property type="project" value="TreeGrafter"/>
</dbReference>
<accession>A0A1H5R4E8</accession>
<dbReference type="PANTHER" id="PTHR42991:SF1">
    <property type="entry name" value="ALDEHYDE DEHYDROGENASE"/>
    <property type="match status" value="1"/>
</dbReference>
<proteinExistence type="inferred from homology"/>
<protein>
    <submittedName>
        <fullName evidence="4">Acyl-CoA reductase</fullName>
    </submittedName>
</protein>
<evidence type="ECO:0000256" key="2">
    <source>
        <dbReference type="ARBA" id="ARBA00023002"/>
    </source>
</evidence>
<evidence type="ECO:0000259" key="3">
    <source>
        <dbReference type="Pfam" id="PF00171"/>
    </source>
</evidence>
<dbReference type="InterPro" id="IPR016162">
    <property type="entry name" value="Ald_DH_N"/>
</dbReference>
<dbReference type="InterPro" id="IPR016161">
    <property type="entry name" value="Ald_DH/histidinol_DH"/>
</dbReference>
<dbReference type="InterPro" id="IPR016163">
    <property type="entry name" value="Ald_DH_C"/>
</dbReference>
<dbReference type="AlphaFoldDB" id="A0A1H5R4E8"/>
<name>A0A1H5R4E8_9PSEU</name>
<dbReference type="Gene3D" id="3.40.605.10">
    <property type="entry name" value="Aldehyde Dehydrogenase, Chain A, domain 1"/>
    <property type="match status" value="1"/>
</dbReference>
<evidence type="ECO:0000313" key="5">
    <source>
        <dbReference type="Proteomes" id="UP000198878"/>
    </source>
</evidence>
<evidence type="ECO:0000256" key="1">
    <source>
        <dbReference type="ARBA" id="ARBA00009986"/>
    </source>
</evidence>